<dbReference type="RefSeq" id="WP_188768411.1">
    <property type="nucleotide sequence ID" value="NZ_BMKK01000008.1"/>
</dbReference>
<evidence type="ECO:0000256" key="2">
    <source>
        <dbReference type="ARBA" id="ARBA00023125"/>
    </source>
</evidence>
<dbReference type="Gene3D" id="1.10.10.60">
    <property type="entry name" value="Homeodomain-like"/>
    <property type="match status" value="2"/>
</dbReference>
<dbReference type="GO" id="GO:0003700">
    <property type="term" value="F:DNA-binding transcription factor activity"/>
    <property type="evidence" value="ECO:0007669"/>
    <property type="project" value="InterPro"/>
</dbReference>
<dbReference type="SMART" id="SM00342">
    <property type="entry name" value="HTH_ARAC"/>
    <property type="match status" value="1"/>
</dbReference>
<dbReference type="SUPFAM" id="SSF46689">
    <property type="entry name" value="Homeodomain-like"/>
    <property type="match status" value="2"/>
</dbReference>
<reference evidence="5" key="2">
    <citation type="submission" date="2020-09" db="EMBL/GenBank/DDBJ databases">
        <authorList>
            <person name="Sun Q."/>
            <person name="Zhou Y."/>
        </authorList>
    </citation>
    <scope>NUCLEOTIDE SEQUENCE</scope>
    <source>
        <strain evidence="5">CGMCC 1.15958</strain>
    </source>
</reference>
<dbReference type="InterPro" id="IPR003313">
    <property type="entry name" value="AraC-bd"/>
</dbReference>
<gene>
    <name evidence="5" type="ORF">GCM10011514_38430</name>
</gene>
<keyword evidence="6" id="KW-1185">Reference proteome</keyword>
<accession>A0A917DVG2</accession>
<dbReference type="PANTHER" id="PTHR43280">
    <property type="entry name" value="ARAC-FAMILY TRANSCRIPTIONAL REGULATOR"/>
    <property type="match status" value="1"/>
</dbReference>
<dbReference type="EMBL" id="BMKK01000008">
    <property type="protein sequence ID" value="GGD70661.1"/>
    <property type="molecule type" value="Genomic_DNA"/>
</dbReference>
<protein>
    <recommendedName>
        <fullName evidence="4">HTH araC/xylS-type domain-containing protein</fullName>
    </recommendedName>
</protein>
<feature type="domain" description="HTH araC/xylS-type" evidence="4">
    <location>
        <begin position="199"/>
        <end position="297"/>
    </location>
</feature>
<dbReference type="AlphaFoldDB" id="A0A917DVG2"/>
<dbReference type="GO" id="GO:0043565">
    <property type="term" value="F:sequence-specific DNA binding"/>
    <property type="evidence" value="ECO:0007669"/>
    <property type="project" value="InterPro"/>
</dbReference>
<sequence>MFQLFNETKDVLEAIKYDDNIVVFSSLREFYHPIHSKGFAIKYVFEGSEKYIINGQKYDVKAGKYLLTNYLLEGSVEIESNKNVKGICINIIPSMLTEVVASMKRPDTSFSDSALGEFFSTTDFLENHYDANQTQLGGVLSRMGLSAQRNHLSTDIFNQEFFYQLSEKIVADQLPVFKQLQQIPTIKSATKKDLYKRVSLGREFIDNAFFMPLTIELVAKEACMSEYHFFRIFKLVYGLTPHQYILQKRLEHSQKILRQDRYSVSEAAIESGFADIYAFSKAFKNHFGVSPTLFLKQN</sequence>
<evidence type="ECO:0000313" key="5">
    <source>
        <dbReference type="EMBL" id="GGD70661.1"/>
    </source>
</evidence>
<dbReference type="InterPro" id="IPR018062">
    <property type="entry name" value="HTH_AraC-typ_CS"/>
</dbReference>
<dbReference type="Pfam" id="PF12833">
    <property type="entry name" value="HTH_18"/>
    <property type="match status" value="1"/>
</dbReference>
<dbReference type="Pfam" id="PF02311">
    <property type="entry name" value="AraC_binding"/>
    <property type="match status" value="1"/>
</dbReference>
<keyword evidence="2" id="KW-0238">DNA-binding</keyword>
<evidence type="ECO:0000256" key="3">
    <source>
        <dbReference type="ARBA" id="ARBA00023163"/>
    </source>
</evidence>
<reference evidence="5" key="1">
    <citation type="journal article" date="2014" name="Int. J. Syst. Evol. Microbiol.">
        <title>Complete genome sequence of Corynebacterium casei LMG S-19264T (=DSM 44701T), isolated from a smear-ripened cheese.</title>
        <authorList>
            <consortium name="US DOE Joint Genome Institute (JGI-PGF)"/>
            <person name="Walter F."/>
            <person name="Albersmeier A."/>
            <person name="Kalinowski J."/>
            <person name="Ruckert C."/>
        </authorList>
    </citation>
    <scope>NUCLEOTIDE SEQUENCE</scope>
    <source>
        <strain evidence="5">CGMCC 1.15958</strain>
    </source>
</reference>
<keyword evidence="3" id="KW-0804">Transcription</keyword>
<dbReference type="InterPro" id="IPR009057">
    <property type="entry name" value="Homeodomain-like_sf"/>
</dbReference>
<dbReference type="PROSITE" id="PS01124">
    <property type="entry name" value="HTH_ARAC_FAMILY_2"/>
    <property type="match status" value="1"/>
</dbReference>
<comment type="caution">
    <text evidence="5">The sequence shown here is derived from an EMBL/GenBank/DDBJ whole genome shotgun (WGS) entry which is preliminary data.</text>
</comment>
<evidence type="ECO:0000259" key="4">
    <source>
        <dbReference type="PROSITE" id="PS01124"/>
    </source>
</evidence>
<evidence type="ECO:0000313" key="6">
    <source>
        <dbReference type="Proteomes" id="UP000609064"/>
    </source>
</evidence>
<organism evidence="5 6">
    <name type="scientific">Emticicia aquatilis</name>
    <dbReference type="NCBI Taxonomy" id="1537369"/>
    <lineage>
        <taxon>Bacteria</taxon>
        <taxon>Pseudomonadati</taxon>
        <taxon>Bacteroidota</taxon>
        <taxon>Cytophagia</taxon>
        <taxon>Cytophagales</taxon>
        <taxon>Leadbetterellaceae</taxon>
        <taxon>Emticicia</taxon>
    </lineage>
</organism>
<evidence type="ECO:0000256" key="1">
    <source>
        <dbReference type="ARBA" id="ARBA00023015"/>
    </source>
</evidence>
<proteinExistence type="predicted"/>
<name>A0A917DVG2_9BACT</name>
<dbReference type="InterPro" id="IPR018060">
    <property type="entry name" value="HTH_AraC"/>
</dbReference>
<dbReference type="Proteomes" id="UP000609064">
    <property type="component" value="Unassembled WGS sequence"/>
</dbReference>
<dbReference type="PROSITE" id="PS00041">
    <property type="entry name" value="HTH_ARAC_FAMILY_1"/>
    <property type="match status" value="1"/>
</dbReference>
<dbReference type="PANTHER" id="PTHR43280:SF28">
    <property type="entry name" value="HTH-TYPE TRANSCRIPTIONAL ACTIVATOR RHAS"/>
    <property type="match status" value="1"/>
</dbReference>
<keyword evidence="1" id="KW-0805">Transcription regulation</keyword>